<dbReference type="Gene3D" id="1.20.1270.230">
    <property type="entry name" value="DNA terminal protein Gp3, priming domain"/>
    <property type="match status" value="1"/>
</dbReference>
<dbReference type="InterPro" id="IPR037216">
    <property type="entry name" value="DNA_terminal_Gp3_sf"/>
</dbReference>
<evidence type="ECO:0008006" key="3">
    <source>
        <dbReference type="Google" id="ProtNLM"/>
    </source>
</evidence>
<dbReference type="EMBL" id="MN857617">
    <property type="protein sequence ID" value="QHJ75888.1"/>
    <property type="molecule type" value="Genomic_DNA"/>
</dbReference>
<evidence type="ECO:0000313" key="1">
    <source>
        <dbReference type="EMBL" id="QHJ75888.1"/>
    </source>
</evidence>
<keyword evidence="2" id="KW-1185">Reference proteome</keyword>
<accession>A0A6B9SZ48</accession>
<evidence type="ECO:0000313" key="2">
    <source>
        <dbReference type="Proteomes" id="UP000465105"/>
    </source>
</evidence>
<dbReference type="RefSeq" id="YP_009910647.1">
    <property type="nucleotide sequence ID" value="NC_049973.1"/>
</dbReference>
<protein>
    <recommendedName>
        <fullName evidence="3">Terminal protein</fullName>
    </recommendedName>
</protein>
<name>A0A6B9SZ48_9CAUD</name>
<dbReference type="InterPro" id="IPR008770">
    <property type="entry name" value="DNA_terminal_Gp3"/>
</dbReference>
<dbReference type="Gene3D" id="6.10.250.960">
    <property type="match status" value="1"/>
</dbReference>
<dbReference type="GeneID" id="56239367"/>
<organism evidence="1 2">
    <name type="scientific">Bacillus phage SRT01hs</name>
    <dbReference type="NCBI Taxonomy" id="2847044"/>
    <lineage>
        <taxon>Viruses</taxon>
        <taxon>Duplodnaviria</taxon>
        <taxon>Heunggongvirae</taxon>
        <taxon>Uroviricota</taxon>
        <taxon>Caudoviricetes</taxon>
        <taxon>Salasmaviridae</taxon>
        <taxon>Tatarstanvirinae</taxon>
        <taxon>Gaunavirus</taxon>
        <taxon>Gaunavirus SRT01hs</taxon>
    </lineage>
</organism>
<dbReference type="GO" id="GO:0006269">
    <property type="term" value="P:DNA replication, synthesis of primer"/>
    <property type="evidence" value="ECO:0007669"/>
    <property type="project" value="InterPro"/>
</dbReference>
<dbReference type="InterPro" id="IPR043124">
    <property type="entry name" value="DNA_terminal_Gp3_C"/>
</dbReference>
<dbReference type="SUPFAM" id="SSF140919">
    <property type="entry name" value="DNA terminal protein"/>
    <property type="match status" value="1"/>
</dbReference>
<sequence length="264" mass="30472">MARESEFRLTKAQREEVSKLSRSVKAKTTRLLKNYGQDFTAYISPKSPDDFKSLNEFNAFKKRAENFTDRSNRDFQFVQNQYGVVISKSELDEILRDTKKAQETAEKILDKFNDVEVISGGKSTGFTVGENKELLAKPDKGFGRIEDFDFESVRTQEGLDRFAARAKNRSKEAYYEESLRRLQDNFIRSVEGTFNSDADDVVEKLRNLPADDFYELFSIYDEISFENFDSENALGMASESILERVRMYVNAYFDGKSDMSLKGF</sequence>
<reference evidence="1 2" key="1">
    <citation type="submission" date="2019-12" db="EMBL/GenBank/DDBJ databases">
        <authorList>
            <person name="Shah Mahmud R."/>
            <person name="Ulyanova V."/>
            <person name="Mindubaeva L."/>
            <person name="Markelova M."/>
            <person name="Garifullina K."/>
            <person name="Malanin S."/>
            <person name="Doijad S.P."/>
            <person name="Chakraborty T."/>
            <person name="Ilinskaya O."/>
        </authorList>
    </citation>
    <scope>NUCLEOTIDE SEQUENCE [LARGE SCALE GENOMIC DNA]</scope>
</reference>
<dbReference type="Pfam" id="PF05435">
    <property type="entry name" value="Phi-29_GP3"/>
    <property type="match status" value="1"/>
</dbReference>
<dbReference type="PIRSF" id="PIRSF004179">
    <property type="entry name" value="Phi-29_GP3"/>
    <property type="match status" value="1"/>
</dbReference>
<dbReference type="Proteomes" id="UP000465105">
    <property type="component" value="Segment"/>
</dbReference>
<proteinExistence type="predicted"/>